<keyword evidence="1" id="KW-0472">Membrane</keyword>
<accession>A0A5C8HTY7</accession>
<protein>
    <submittedName>
        <fullName evidence="2">Uncharacterized protein</fullName>
    </submittedName>
</protein>
<name>A0A5C8HTY7_9MICO</name>
<feature type="transmembrane region" description="Helical" evidence="1">
    <location>
        <begin position="56"/>
        <end position="77"/>
    </location>
</feature>
<dbReference type="RefSeq" id="WP_147825432.1">
    <property type="nucleotide sequence ID" value="NZ_BAAARG010000001.1"/>
</dbReference>
<organism evidence="2 3">
    <name type="scientific">Microbacterium mitrae</name>
    <dbReference type="NCBI Taxonomy" id="664640"/>
    <lineage>
        <taxon>Bacteria</taxon>
        <taxon>Bacillati</taxon>
        <taxon>Actinomycetota</taxon>
        <taxon>Actinomycetes</taxon>
        <taxon>Micrococcales</taxon>
        <taxon>Microbacteriaceae</taxon>
        <taxon>Microbacterium</taxon>
    </lineage>
</organism>
<dbReference type="AlphaFoldDB" id="A0A5C8HTY7"/>
<sequence>MGWLVELTATEITISNRRGWHPPKGGVAPLLIVAAILAIIVTAWLGAVTIATGSVVVALFAASVLALIGLSIGMLIAKVRDTRPLVVRARVTADGVTFDAGTGARSLMRWLAPVGVLMLASLVALLVSGELYGDSGEAVFSGVGRFGSVAFFAIGAAIILPGIRAWRGSGGASLTLTPTTVSLTLPRTGGSADWPAIGGATFAAERASVLANSGTFSWASRDLASDPVVLTELITYYAENPAARATIGSGTIALLQLGRF</sequence>
<dbReference type="Proteomes" id="UP000321196">
    <property type="component" value="Unassembled WGS sequence"/>
</dbReference>
<evidence type="ECO:0000256" key="1">
    <source>
        <dbReference type="SAM" id="Phobius"/>
    </source>
</evidence>
<dbReference type="OrthoDB" id="5068883at2"/>
<reference evidence="2 3" key="1">
    <citation type="submission" date="2019-08" db="EMBL/GenBank/DDBJ databases">
        <authorList>
            <person name="Dong K."/>
        </authorList>
    </citation>
    <scope>NUCLEOTIDE SEQUENCE [LARGE SCALE GENOMIC DNA]</scope>
    <source>
        <strain evidence="2 3">M4-8</strain>
    </source>
</reference>
<feature type="transmembrane region" description="Helical" evidence="1">
    <location>
        <begin position="138"/>
        <end position="160"/>
    </location>
</feature>
<keyword evidence="3" id="KW-1185">Reference proteome</keyword>
<evidence type="ECO:0000313" key="3">
    <source>
        <dbReference type="Proteomes" id="UP000321196"/>
    </source>
</evidence>
<feature type="transmembrane region" description="Helical" evidence="1">
    <location>
        <begin position="27"/>
        <end position="50"/>
    </location>
</feature>
<evidence type="ECO:0000313" key="2">
    <source>
        <dbReference type="EMBL" id="TXK06628.1"/>
    </source>
</evidence>
<comment type="caution">
    <text evidence="2">The sequence shown here is derived from an EMBL/GenBank/DDBJ whole genome shotgun (WGS) entry which is preliminary data.</text>
</comment>
<feature type="transmembrane region" description="Helical" evidence="1">
    <location>
        <begin position="110"/>
        <end position="132"/>
    </location>
</feature>
<gene>
    <name evidence="2" type="ORF">FVP60_06710</name>
</gene>
<dbReference type="EMBL" id="VRSW01000001">
    <property type="protein sequence ID" value="TXK06628.1"/>
    <property type="molecule type" value="Genomic_DNA"/>
</dbReference>
<keyword evidence="1" id="KW-1133">Transmembrane helix</keyword>
<proteinExistence type="predicted"/>
<keyword evidence="1" id="KW-0812">Transmembrane</keyword>